<organism evidence="2 3">
    <name type="scientific">Acidovorax ebreus (strain TPSY)</name>
    <name type="common">Diaphorobacter sp. (strain TPSY)</name>
    <dbReference type="NCBI Taxonomy" id="535289"/>
    <lineage>
        <taxon>Bacteria</taxon>
        <taxon>Pseudomonadati</taxon>
        <taxon>Pseudomonadota</taxon>
        <taxon>Betaproteobacteria</taxon>
        <taxon>Burkholderiales</taxon>
        <taxon>Comamonadaceae</taxon>
        <taxon>Diaphorobacter</taxon>
    </lineage>
</organism>
<evidence type="ECO:0000313" key="2">
    <source>
        <dbReference type="EMBL" id="ACM33275.1"/>
    </source>
</evidence>
<feature type="region of interest" description="Disordered" evidence="1">
    <location>
        <begin position="1"/>
        <end position="91"/>
    </location>
</feature>
<reference evidence="2 3" key="1">
    <citation type="journal article" date="2010" name="J. Bacteriol.">
        <title>Completed genome sequence of the anaerobic iron-oxidizing bacterium Acidovorax ebreus strain TPSY.</title>
        <authorList>
            <person name="Byrne-Bailey K.G."/>
            <person name="Weber K.A."/>
            <person name="Chair A.H."/>
            <person name="Bose S."/>
            <person name="Knox T."/>
            <person name="Spanbauer T.L."/>
            <person name="Chertkov O."/>
            <person name="Coates J.D."/>
        </authorList>
    </citation>
    <scope>NUCLEOTIDE SEQUENCE [LARGE SCALE GENOMIC DNA]</scope>
    <source>
        <strain evidence="2 3">TPSY</strain>
    </source>
</reference>
<accession>A0A9J9QFK0</accession>
<dbReference type="RefSeq" id="WP_015913345.1">
    <property type="nucleotide sequence ID" value="NC_011992.1"/>
</dbReference>
<evidence type="ECO:0000313" key="3">
    <source>
        <dbReference type="Proteomes" id="UP000000450"/>
    </source>
</evidence>
<proteinExistence type="predicted"/>
<evidence type="ECO:0008006" key="4">
    <source>
        <dbReference type="Google" id="ProtNLM"/>
    </source>
</evidence>
<feature type="compositionally biased region" description="Basic and acidic residues" evidence="1">
    <location>
        <begin position="26"/>
        <end position="41"/>
    </location>
</feature>
<gene>
    <name evidence="2" type="ordered locus">Dtpsy_1818</name>
</gene>
<evidence type="ECO:0000256" key="1">
    <source>
        <dbReference type="SAM" id="MobiDB-lite"/>
    </source>
</evidence>
<protein>
    <recommendedName>
        <fullName evidence="4">Stress-induced protein</fullName>
    </recommendedName>
</protein>
<feature type="compositionally biased region" description="Polar residues" evidence="1">
    <location>
        <begin position="80"/>
        <end position="91"/>
    </location>
</feature>
<dbReference type="Proteomes" id="UP000000450">
    <property type="component" value="Chromosome"/>
</dbReference>
<dbReference type="EMBL" id="CP001392">
    <property type="protein sequence ID" value="ACM33275.1"/>
    <property type="molecule type" value="Genomic_DNA"/>
</dbReference>
<name>A0A9J9QFK0_ACIET</name>
<dbReference type="KEGG" id="dia:Dtpsy_1818"/>
<dbReference type="AlphaFoldDB" id="A0A9J9QFK0"/>
<sequence>MPSPTSQRPASRDQRAGTPPQASSQDGREFTCMDLERRRETASQGGRAAHASGNAHEFTSAEARAAGAKSHGGTHASRGAGQSSPRRSSDR</sequence>
<keyword evidence="3" id="KW-1185">Reference proteome</keyword>